<proteinExistence type="predicted"/>
<gene>
    <name evidence="1" type="ORF">FYJ59_08805</name>
</gene>
<dbReference type="Proteomes" id="UP000476055">
    <property type="component" value="Unassembled WGS sequence"/>
</dbReference>
<evidence type="ECO:0000313" key="1">
    <source>
        <dbReference type="EMBL" id="MST58335.1"/>
    </source>
</evidence>
<accession>A0A6L5YJ88</accession>
<dbReference type="RefSeq" id="WP_154496514.1">
    <property type="nucleotide sequence ID" value="NZ_VUMU01000009.1"/>
</dbReference>
<dbReference type="AlphaFoldDB" id="A0A6L5YJ88"/>
<dbReference type="EMBL" id="VUMU01000009">
    <property type="protein sequence ID" value="MST58335.1"/>
    <property type="molecule type" value="Genomic_DNA"/>
</dbReference>
<organism evidence="1 2">
    <name type="scientific">Waltera intestinalis</name>
    <dbReference type="NCBI Taxonomy" id="2606635"/>
    <lineage>
        <taxon>Bacteria</taxon>
        <taxon>Bacillati</taxon>
        <taxon>Bacillota</taxon>
        <taxon>Clostridia</taxon>
        <taxon>Lachnospirales</taxon>
        <taxon>Lachnospiraceae</taxon>
        <taxon>Waltera</taxon>
    </lineage>
</organism>
<name>A0A6L5YJ88_9FIRM</name>
<dbReference type="Pfam" id="PF14907">
    <property type="entry name" value="NTP_transf_5"/>
    <property type="match status" value="1"/>
</dbReference>
<evidence type="ECO:0000313" key="2">
    <source>
        <dbReference type="Proteomes" id="UP000476055"/>
    </source>
</evidence>
<sequence>MRELDSYLAELIKAQLENRIAAALPSSISVNQIVEVAVQNQMKYLLLGALVRVPNLVEEEREHLRKHVIRCVLRTAVQVKELGELEQSFEKAGVVNQPMKGAVLRFLYPSPEMREMSDIDILIAEQNMETASAILKQRGYLLSESIKHHDIYMNPPFLIVEAHRAMYDKTVDRNQYGYFSNFSRTKVKEGCRYTQVFGKEDFYVYMMSHMAKHFYQTGCGIRHLVDIYIYLNAYRNSMDRKYVEQELDRCGILTFTIHMEQLAFEWLDGGKLSPFHEKLFAYMLDSGIYGKDENGIWNKFVYQKGSDKEMSRGQLKRWYFFPPLYYMSEYYPYLEKKPWLLPWAWLVRGVCGIFEHKGSFKRKMIDHIDKEQIQTLKTIYEEMELRFKP</sequence>
<dbReference type="GO" id="GO:0016740">
    <property type="term" value="F:transferase activity"/>
    <property type="evidence" value="ECO:0007669"/>
    <property type="project" value="UniProtKB-KW"/>
</dbReference>
<dbReference type="InterPro" id="IPR039498">
    <property type="entry name" value="NTP_transf_5"/>
</dbReference>
<keyword evidence="2" id="KW-1185">Reference proteome</keyword>
<keyword evidence="1" id="KW-0808">Transferase</keyword>
<comment type="caution">
    <text evidence="1">The sequence shown here is derived from an EMBL/GenBank/DDBJ whole genome shotgun (WGS) entry which is preliminary data.</text>
</comment>
<protein>
    <submittedName>
        <fullName evidence="1">Nucleotidyltransferase family protein</fullName>
    </submittedName>
</protein>
<reference evidence="1 2" key="1">
    <citation type="submission" date="2019-08" db="EMBL/GenBank/DDBJ databases">
        <title>In-depth cultivation of the pig gut microbiome towards novel bacterial diversity and tailored functional studies.</title>
        <authorList>
            <person name="Wylensek D."/>
            <person name="Hitch T.C.A."/>
            <person name="Clavel T."/>
        </authorList>
    </citation>
    <scope>NUCLEOTIDE SEQUENCE [LARGE SCALE GENOMIC DNA]</scope>
    <source>
        <strain evidence="1 2">WCA3-601-WT-6H</strain>
    </source>
</reference>